<proteinExistence type="predicted"/>
<dbReference type="Proteomes" id="UP000824120">
    <property type="component" value="Chromosome 1"/>
</dbReference>
<organism evidence="1 2">
    <name type="scientific">Solanum commersonii</name>
    <name type="common">Commerson's wild potato</name>
    <name type="synonym">Commerson's nightshade</name>
    <dbReference type="NCBI Taxonomy" id="4109"/>
    <lineage>
        <taxon>Eukaryota</taxon>
        <taxon>Viridiplantae</taxon>
        <taxon>Streptophyta</taxon>
        <taxon>Embryophyta</taxon>
        <taxon>Tracheophyta</taxon>
        <taxon>Spermatophyta</taxon>
        <taxon>Magnoliopsida</taxon>
        <taxon>eudicotyledons</taxon>
        <taxon>Gunneridae</taxon>
        <taxon>Pentapetalae</taxon>
        <taxon>asterids</taxon>
        <taxon>lamiids</taxon>
        <taxon>Solanales</taxon>
        <taxon>Solanaceae</taxon>
        <taxon>Solanoideae</taxon>
        <taxon>Solaneae</taxon>
        <taxon>Solanum</taxon>
    </lineage>
</organism>
<protein>
    <submittedName>
        <fullName evidence="1">Uncharacterized protein</fullName>
    </submittedName>
</protein>
<dbReference type="AlphaFoldDB" id="A0A9J6B0J4"/>
<comment type="caution">
    <text evidence="1">The sequence shown here is derived from an EMBL/GenBank/DDBJ whole genome shotgun (WGS) entry which is preliminary data.</text>
</comment>
<sequence length="116" mass="13055">MDLPSESGSIGSVKLPHNLLAISSRITSHPLALVPLEKLVDIWHSVEAPGENSMLLCNYTYHLVLGILHLGVTTNLPLLLDAPPIRLSIYRIWLVILRDVNLIRVRCLIRRHFMCS</sequence>
<dbReference type="EMBL" id="JACXVP010000001">
    <property type="protein sequence ID" value="KAG5629879.1"/>
    <property type="molecule type" value="Genomic_DNA"/>
</dbReference>
<reference evidence="1 2" key="1">
    <citation type="submission" date="2020-09" db="EMBL/GenBank/DDBJ databases">
        <title>De no assembly of potato wild relative species, Solanum commersonii.</title>
        <authorList>
            <person name="Cho K."/>
        </authorList>
    </citation>
    <scope>NUCLEOTIDE SEQUENCE [LARGE SCALE GENOMIC DNA]</scope>
    <source>
        <strain evidence="1">LZ3.2</strain>
        <tissue evidence="1">Leaf</tissue>
    </source>
</reference>
<accession>A0A9J6B0J4</accession>
<evidence type="ECO:0000313" key="2">
    <source>
        <dbReference type="Proteomes" id="UP000824120"/>
    </source>
</evidence>
<name>A0A9J6B0J4_SOLCO</name>
<evidence type="ECO:0000313" key="1">
    <source>
        <dbReference type="EMBL" id="KAG5629879.1"/>
    </source>
</evidence>
<keyword evidence="2" id="KW-1185">Reference proteome</keyword>
<gene>
    <name evidence="1" type="ORF">H5410_001596</name>
</gene>